<proteinExistence type="predicted"/>
<feature type="region of interest" description="Disordered" evidence="1">
    <location>
        <begin position="90"/>
        <end position="121"/>
    </location>
</feature>
<evidence type="ECO:0000256" key="1">
    <source>
        <dbReference type="SAM" id="MobiDB-lite"/>
    </source>
</evidence>
<sequence>MLGYSSPSGGFMAPGQVERLAVDLIGVEERVRPEVLSLSFSSSPHFLDVSGGIWEMPSAPLMPTSSLFHPDSCWICEAMTTGPICEHRSPISRSCPTDHREPRMPQRAQRHISSMRIRRVT</sequence>
<dbReference type="EMBL" id="LK022848">
    <property type="protein sequence ID" value="CDR06875.1"/>
    <property type="molecule type" value="Genomic_DNA"/>
</dbReference>
<protein>
    <submittedName>
        <fullName evidence="2">Uncharacterized protein</fullName>
    </submittedName>
</protein>
<dbReference type="AlphaFoldDB" id="A0A060ZLA0"/>
<dbReference type="PATRIC" id="fig|576784.4.peg.3725"/>
<evidence type="ECO:0000313" key="2">
    <source>
        <dbReference type="EMBL" id="CDR06875.1"/>
    </source>
</evidence>
<organism evidence="2">
    <name type="scientific">Streptomyces iranensis</name>
    <dbReference type="NCBI Taxonomy" id="576784"/>
    <lineage>
        <taxon>Bacteria</taxon>
        <taxon>Bacillati</taxon>
        <taxon>Actinomycetota</taxon>
        <taxon>Actinomycetes</taxon>
        <taxon>Kitasatosporales</taxon>
        <taxon>Streptomycetaceae</taxon>
        <taxon>Streptomyces</taxon>
        <taxon>Streptomyces violaceusniger group</taxon>
    </lineage>
</organism>
<reference evidence="2" key="1">
    <citation type="submission" date="2014-05" db="EMBL/GenBank/DDBJ databases">
        <authorList>
            <person name="Horn Fabian"/>
        </authorList>
    </citation>
    <scope>NUCLEOTIDE SEQUENCE</scope>
</reference>
<accession>A0A060ZLA0</accession>
<name>A0A060ZLA0_9ACTN</name>
<dbReference type="HOGENOM" id="CLU_2036740_0_0_11"/>
<dbReference type="GeneID" id="32467305"/>
<gene>
    <name evidence="2" type="ORF">SIRAN3743</name>
</gene>